<name>B8C798_THAPS</name>
<keyword evidence="2" id="KW-1133">Transmembrane helix</keyword>
<dbReference type="Pfam" id="PF10260">
    <property type="entry name" value="SAYSvFN"/>
    <property type="match status" value="1"/>
</dbReference>
<keyword evidence="2" id="KW-0472">Membrane</keyword>
<feature type="compositionally biased region" description="Low complexity" evidence="1">
    <location>
        <begin position="41"/>
        <end position="50"/>
    </location>
</feature>
<dbReference type="PaxDb" id="35128-Thaps7700"/>
<dbReference type="InterPro" id="IPR039159">
    <property type="entry name" value="SAYSD1"/>
</dbReference>
<dbReference type="RefSeq" id="XP_002292089.1">
    <property type="nucleotide sequence ID" value="XM_002292053.1"/>
</dbReference>
<evidence type="ECO:0000313" key="5">
    <source>
        <dbReference type="Proteomes" id="UP000001449"/>
    </source>
</evidence>
<evidence type="ECO:0000256" key="2">
    <source>
        <dbReference type="SAM" id="Phobius"/>
    </source>
</evidence>
<dbReference type="PANTHER" id="PTHR13527">
    <property type="entry name" value="SAYSVFN DOMAIN-CONTAINING PROTEIN 1"/>
    <property type="match status" value="1"/>
</dbReference>
<sequence>MPPPPPNFVPPNHLRRRRPLDPTRHLKSRELWNAVRYHAHPSQTSSSSATPAPPPSSTTTPGSNSWEYYKALTKAILYEIQPFRIKPCIKRIRMFVVEEGGLKQLVFIMVGYVTFAITLLKHLFTLVYRFWKEMDVQAVKSTIQNNKQIAIRSLGGFAGLYVYYSFLVYIHELLHAGLIVFIITLLVLLYTIGLGDNTGANSGIPSAYSVFNRGMHRILGTVDAEELARQYAGGVMAARAGGGGGGMGRNNDFNDEGAWVQEDVEEEDEQDVVQERRRRRRLERLQRRNDNDDILVAENLQDTDDEHANNNGNVVNGEDDLEEEAQENLPLDNRENVAAARKSGKKARRRNLELRREMQRQRQAAVALGFGAGDVVGDGNNAMLREMEAIDGLVE</sequence>
<accession>B8C798</accession>
<evidence type="ECO:0000256" key="1">
    <source>
        <dbReference type="SAM" id="MobiDB-lite"/>
    </source>
</evidence>
<dbReference type="Proteomes" id="UP000001449">
    <property type="component" value="Chromosome 8"/>
</dbReference>
<dbReference type="HOGENOM" id="CLU_699266_0_0_1"/>
<proteinExistence type="predicted"/>
<gene>
    <name evidence="4" type="ORF">THAPSDRAFT_7700</name>
</gene>
<feature type="region of interest" description="Disordered" evidence="1">
    <location>
        <begin position="1"/>
        <end position="24"/>
    </location>
</feature>
<dbReference type="InParanoid" id="B8C798"/>
<dbReference type="KEGG" id="tps:THAPSDRAFT_7700"/>
<dbReference type="InterPro" id="IPR019387">
    <property type="entry name" value="SAYSvFN_dom"/>
</dbReference>
<feature type="domain" description="SAYSvFN" evidence="3">
    <location>
        <begin position="162"/>
        <end position="231"/>
    </location>
</feature>
<keyword evidence="5" id="KW-1185">Reference proteome</keyword>
<dbReference type="GeneID" id="7449848"/>
<reference evidence="4 5" key="1">
    <citation type="journal article" date="2004" name="Science">
        <title>The genome of the diatom Thalassiosira pseudonana: ecology, evolution, and metabolism.</title>
        <authorList>
            <person name="Armbrust E.V."/>
            <person name="Berges J.A."/>
            <person name="Bowler C."/>
            <person name="Green B.R."/>
            <person name="Martinez D."/>
            <person name="Putnam N.H."/>
            <person name="Zhou S."/>
            <person name="Allen A.E."/>
            <person name="Apt K.E."/>
            <person name="Bechner M."/>
            <person name="Brzezinski M.A."/>
            <person name="Chaal B.K."/>
            <person name="Chiovitti A."/>
            <person name="Davis A.K."/>
            <person name="Demarest M.S."/>
            <person name="Detter J.C."/>
            <person name="Glavina T."/>
            <person name="Goodstein D."/>
            <person name="Hadi M.Z."/>
            <person name="Hellsten U."/>
            <person name="Hildebrand M."/>
            <person name="Jenkins B.D."/>
            <person name="Jurka J."/>
            <person name="Kapitonov V.V."/>
            <person name="Kroger N."/>
            <person name="Lau W.W."/>
            <person name="Lane T.W."/>
            <person name="Larimer F.W."/>
            <person name="Lippmeier J.C."/>
            <person name="Lucas S."/>
            <person name="Medina M."/>
            <person name="Montsant A."/>
            <person name="Obornik M."/>
            <person name="Parker M.S."/>
            <person name="Palenik B."/>
            <person name="Pazour G.J."/>
            <person name="Richardson P.M."/>
            <person name="Rynearson T.A."/>
            <person name="Saito M.A."/>
            <person name="Schwartz D.C."/>
            <person name="Thamatrakoln K."/>
            <person name="Valentin K."/>
            <person name="Vardi A."/>
            <person name="Wilkerson F.P."/>
            <person name="Rokhsar D.S."/>
        </authorList>
    </citation>
    <scope>NUCLEOTIDE SEQUENCE [LARGE SCALE GENOMIC DNA]</scope>
    <source>
        <strain evidence="4 5">CCMP1335</strain>
    </source>
</reference>
<feature type="transmembrane region" description="Helical" evidence="2">
    <location>
        <begin position="105"/>
        <end position="128"/>
    </location>
</feature>
<reference evidence="4 5" key="2">
    <citation type="journal article" date="2008" name="Nature">
        <title>The Phaeodactylum genome reveals the evolutionary history of diatom genomes.</title>
        <authorList>
            <person name="Bowler C."/>
            <person name="Allen A.E."/>
            <person name="Badger J.H."/>
            <person name="Grimwood J."/>
            <person name="Jabbari K."/>
            <person name="Kuo A."/>
            <person name="Maheswari U."/>
            <person name="Martens C."/>
            <person name="Maumus F."/>
            <person name="Otillar R.P."/>
            <person name="Rayko E."/>
            <person name="Salamov A."/>
            <person name="Vandepoele K."/>
            <person name="Beszteri B."/>
            <person name="Gruber A."/>
            <person name="Heijde M."/>
            <person name="Katinka M."/>
            <person name="Mock T."/>
            <person name="Valentin K."/>
            <person name="Verret F."/>
            <person name="Berges J.A."/>
            <person name="Brownlee C."/>
            <person name="Cadoret J.P."/>
            <person name="Chiovitti A."/>
            <person name="Choi C.J."/>
            <person name="Coesel S."/>
            <person name="De Martino A."/>
            <person name="Detter J.C."/>
            <person name="Durkin C."/>
            <person name="Falciatore A."/>
            <person name="Fournet J."/>
            <person name="Haruta M."/>
            <person name="Huysman M.J."/>
            <person name="Jenkins B.D."/>
            <person name="Jiroutova K."/>
            <person name="Jorgensen R.E."/>
            <person name="Joubert Y."/>
            <person name="Kaplan A."/>
            <person name="Kroger N."/>
            <person name="Kroth P.G."/>
            <person name="La Roche J."/>
            <person name="Lindquist E."/>
            <person name="Lommer M."/>
            <person name="Martin-Jezequel V."/>
            <person name="Lopez P.J."/>
            <person name="Lucas S."/>
            <person name="Mangogna M."/>
            <person name="McGinnis K."/>
            <person name="Medlin L.K."/>
            <person name="Montsant A."/>
            <person name="Oudot-Le Secq M.P."/>
            <person name="Napoli C."/>
            <person name="Obornik M."/>
            <person name="Parker M.S."/>
            <person name="Petit J.L."/>
            <person name="Porcel B.M."/>
            <person name="Poulsen N."/>
            <person name="Robison M."/>
            <person name="Rychlewski L."/>
            <person name="Rynearson T.A."/>
            <person name="Schmutz J."/>
            <person name="Shapiro H."/>
            <person name="Siaut M."/>
            <person name="Stanley M."/>
            <person name="Sussman M.R."/>
            <person name="Taylor A.R."/>
            <person name="Vardi A."/>
            <person name="von Dassow P."/>
            <person name="Vyverman W."/>
            <person name="Willis A."/>
            <person name="Wyrwicz L.S."/>
            <person name="Rokhsar D.S."/>
            <person name="Weissenbach J."/>
            <person name="Armbrust E.V."/>
            <person name="Green B.R."/>
            <person name="Van de Peer Y."/>
            <person name="Grigoriev I.V."/>
        </authorList>
    </citation>
    <scope>NUCLEOTIDE SEQUENCE [LARGE SCALE GENOMIC DNA]</scope>
    <source>
        <strain evidence="4 5">CCMP1335</strain>
    </source>
</reference>
<dbReference type="eggNOG" id="ENOG502RW9Q">
    <property type="taxonomic scope" value="Eukaryota"/>
</dbReference>
<dbReference type="AlphaFoldDB" id="B8C798"/>
<feature type="transmembrane region" description="Helical" evidence="2">
    <location>
        <begin position="173"/>
        <end position="192"/>
    </location>
</feature>
<feature type="transmembrane region" description="Helical" evidence="2">
    <location>
        <begin position="149"/>
        <end position="167"/>
    </location>
</feature>
<protein>
    <recommendedName>
        <fullName evidence="3">SAYSvFN domain-containing protein</fullName>
    </recommendedName>
</protein>
<keyword evidence="2" id="KW-0812">Transmembrane</keyword>
<organism evidence="4 5">
    <name type="scientific">Thalassiosira pseudonana</name>
    <name type="common">Marine diatom</name>
    <name type="synonym">Cyclotella nana</name>
    <dbReference type="NCBI Taxonomy" id="35128"/>
    <lineage>
        <taxon>Eukaryota</taxon>
        <taxon>Sar</taxon>
        <taxon>Stramenopiles</taxon>
        <taxon>Ochrophyta</taxon>
        <taxon>Bacillariophyta</taxon>
        <taxon>Coscinodiscophyceae</taxon>
        <taxon>Thalassiosirophycidae</taxon>
        <taxon>Thalassiosirales</taxon>
        <taxon>Thalassiosiraceae</taxon>
        <taxon>Thalassiosira</taxon>
    </lineage>
</organism>
<feature type="region of interest" description="Disordered" evidence="1">
    <location>
        <begin position="41"/>
        <end position="62"/>
    </location>
</feature>
<dbReference type="EMBL" id="CM000644">
    <property type="protein sequence ID" value="EED90940.1"/>
    <property type="molecule type" value="Genomic_DNA"/>
</dbReference>
<dbReference type="OMA" id="YEIQPFR"/>
<evidence type="ECO:0000313" key="4">
    <source>
        <dbReference type="EMBL" id="EED90940.1"/>
    </source>
</evidence>
<dbReference type="PANTHER" id="PTHR13527:SF0">
    <property type="entry name" value="SAYSVFN DOMAIN-CONTAINING PROTEIN 1"/>
    <property type="match status" value="1"/>
</dbReference>
<evidence type="ECO:0000259" key="3">
    <source>
        <dbReference type="Pfam" id="PF10260"/>
    </source>
</evidence>